<dbReference type="GO" id="GO:0046872">
    <property type="term" value="F:metal ion binding"/>
    <property type="evidence" value="ECO:0007669"/>
    <property type="project" value="UniProtKB-KW"/>
</dbReference>
<dbReference type="EC" id="4.2.1.70" evidence="6"/>
<accession>A0A021VV18</accession>
<dbReference type="HAMAP" id="MF_01876">
    <property type="entry name" value="PsiMP_glycosidase"/>
    <property type="match status" value="1"/>
</dbReference>
<comment type="similarity">
    <text evidence="6">Belongs to the pseudouridine-5'-phosphate glycosidase family.</text>
</comment>
<proteinExistence type="inferred from homology"/>
<evidence type="ECO:0000313" key="8">
    <source>
        <dbReference type="Proteomes" id="UP000019753"/>
    </source>
</evidence>
<dbReference type="GO" id="GO:0016798">
    <property type="term" value="F:hydrolase activity, acting on glycosyl bonds"/>
    <property type="evidence" value="ECO:0007669"/>
    <property type="project" value="UniProtKB-KW"/>
</dbReference>
<dbReference type="PANTHER" id="PTHR42909:SF1">
    <property type="entry name" value="CARBOHYDRATE KINASE PFKB DOMAIN-CONTAINING PROTEIN"/>
    <property type="match status" value="1"/>
</dbReference>
<feature type="binding site" evidence="6">
    <location>
        <position position="102"/>
    </location>
    <ligand>
        <name>substrate</name>
    </ligand>
</feature>
<evidence type="ECO:0000256" key="3">
    <source>
        <dbReference type="ARBA" id="ARBA00023211"/>
    </source>
</evidence>
<dbReference type="GO" id="GO:0005737">
    <property type="term" value="C:cytoplasm"/>
    <property type="evidence" value="ECO:0007669"/>
    <property type="project" value="TreeGrafter"/>
</dbReference>
<comment type="caution">
    <text evidence="7">The sequence shown here is derived from an EMBL/GenBank/DDBJ whole genome shotgun (WGS) entry which is preliminary data.</text>
</comment>
<feature type="binding site" evidence="6">
    <location>
        <position position="82"/>
    </location>
    <ligand>
        <name>substrate</name>
    </ligand>
</feature>
<feature type="active site" description="Nucleophile" evidence="6">
    <location>
        <position position="155"/>
    </location>
</feature>
<dbReference type="InterPro" id="IPR022830">
    <property type="entry name" value="Indigdn_synthA-like"/>
</dbReference>
<dbReference type="GO" id="GO:0004730">
    <property type="term" value="F:pseudouridylate synthase activity"/>
    <property type="evidence" value="ECO:0007669"/>
    <property type="project" value="UniProtKB-UniRule"/>
</dbReference>
<keyword evidence="3 6" id="KW-0464">Manganese</keyword>
<comment type="catalytic activity">
    <reaction evidence="6">
        <text>D-ribose 5-phosphate + uracil = psi-UMP + H2O</text>
        <dbReference type="Rhea" id="RHEA:18337"/>
        <dbReference type="ChEBI" id="CHEBI:15377"/>
        <dbReference type="ChEBI" id="CHEBI:17568"/>
        <dbReference type="ChEBI" id="CHEBI:58380"/>
        <dbReference type="ChEBI" id="CHEBI:78346"/>
        <dbReference type="EC" id="4.2.1.70"/>
    </reaction>
</comment>
<comment type="subunit">
    <text evidence="6">Homotrimer.</text>
</comment>
<dbReference type="Gene3D" id="3.40.1790.10">
    <property type="entry name" value="Indigoidine synthase domain"/>
    <property type="match status" value="1"/>
</dbReference>
<dbReference type="Proteomes" id="UP000019753">
    <property type="component" value="Unassembled WGS sequence"/>
</dbReference>
<evidence type="ECO:0000256" key="6">
    <source>
        <dbReference type="HAMAP-Rule" id="MF_01876"/>
    </source>
</evidence>
<dbReference type="InterPro" id="IPR007342">
    <property type="entry name" value="PsuG"/>
</dbReference>
<comment type="cofactor">
    <cofactor evidence="6">
        <name>Mn(2+)</name>
        <dbReference type="ChEBI" id="CHEBI:29035"/>
    </cofactor>
    <text evidence="6">Binds 1 Mn(2+) ion per subunit.</text>
</comment>
<dbReference type="GO" id="GO:0046113">
    <property type="term" value="P:nucleobase catabolic process"/>
    <property type="evidence" value="ECO:0007669"/>
    <property type="project" value="UniProtKB-UniRule"/>
</dbReference>
<feature type="active site" description="Proton donor" evidence="6">
    <location>
        <position position="21"/>
    </location>
</feature>
<sequence length="301" mass="31741">MVLSEAVADALAENRPVVALESTIISHGFPRPRNLEVAKVFEQTLVDADVTPATIAVIDGVPHVGLDAAQVERIAQDESVIKVSSRDLGPAMVSGATGATTVAATALLAHRAGLRVFSTGGLGGVHRGANQTYDESADLTMVGRMPITVISAGAKSILDIPATLERLETLGVTVVGYRTKHYPGFYLSDSGYEIDWQVDSAEEIAGIMAANDSLGLDNAVLVANPLPVEKQLDPELHDRVLAAGLAESERQGIHGKEATPFLLAWMVEHTEGKSLEVNIDIAVNNIRLGGEIARAWAGRSA</sequence>
<feature type="binding site" evidence="6">
    <location>
        <begin position="136"/>
        <end position="138"/>
    </location>
    <ligand>
        <name>substrate</name>
    </ligand>
</feature>
<reference evidence="7 8" key="1">
    <citation type="submission" date="2014-01" db="EMBL/GenBank/DDBJ databases">
        <title>Actinotalea ferrariae CF5-4.</title>
        <authorList>
            <person name="Chen F."/>
            <person name="Li Y."/>
            <person name="Wang G."/>
        </authorList>
    </citation>
    <scope>NUCLEOTIDE SEQUENCE [LARGE SCALE GENOMIC DNA]</scope>
    <source>
        <strain evidence="7 8">CF5-4</strain>
    </source>
</reference>
<dbReference type="AlphaFoldDB" id="A0A021VV18"/>
<dbReference type="SUPFAM" id="SSF110581">
    <property type="entry name" value="Indigoidine synthase A-like"/>
    <property type="match status" value="1"/>
</dbReference>
<evidence type="ECO:0000313" key="7">
    <source>
        <dbReference type="EMBL" id="EYR65011.1"/>
    </source>
</evidence>
<keyword evidence="8" id="KW-1185">Reference proteome</keyword>
<evidence type="ECO:0000256" key="1">
    <source>
        <dbReference type="ARBA" id="ARBA00022723"/>
    </source>
</evidence>
<keyword evidence="2 6" id="KW-0378">Hydrolase</keyword>
<keyword evidence="4 6" id="KW-0456">Lyase</keyword>
<keyword evidence="5 6" id="KW-0326">Glycosidase</keyword>
<gene>
    <name evidence="6" type="primary">psuG</name>
    <name evidence="7" type="ORF">N866_18790</name>
</gene>
<organism evidence="7 8">
    <name type="scientific">Actinotalea ferrariae CF5-4</name>
    <dbReference type="NCBI Taxonomy" id="948458"/>
    <lineage>
        <taxon>Bacteria</taxon>
        <taxon>Bacillati</taxon>
        <taxon>Actinomycetota</taxon>
        <taxon>Actinomycetes</taxon>
        <taxon>Micrococcales</taxon>
        <taxon>Cellulomonadaceae</taxon>
        <taxon>Actinotalea</taxon>
    </lineage>
</organism>
<feature type="binding site" evidence="6">
    <location>
        <position position="134"/>
    </location>
    <ligand>
        <name>Mn(2+)</name>
        <dbReference type="ChEBI" id="CHEBI:29035"/>
    </ligand>
</feature>
<protein>
    <recommendedName>
        <fullName evidence="6">Pseudouridine-5'-phosphate glycosidase</fullName>
        <shortName evidence="6">PsiMP glycosidase</shortName>
        <ecNumber evidence="6">4.2.1.70</ecNumber>
    </recommendedName>
</protein>
<dbReference type="EMBL" id="AXCW01000008">
    <property type="protein sequence ID" value="EYR65011.1"/>
    <property type="molecule type" value="Genomic_DNA"/>
</dbReference>
<name>A0A021VV18_9CELL</name>
<evidence type="ECO:0000256" key="5">
    <source>
        <dbReference type="ARBA" id="ARBA00023295"/>
    </source>
</evidence>
<comment type="function">
    <text evidence="6">Catalyzes the reversible cleavage of pseudouridine 5'-phosphate (PsiMP) to ribose 5-phosphate and uracil. Functions biologically in the cleavage direction, as part of a pseudouridine degradation pathway.</text>
</comment>
<evidence type="ECO:0000256" key="2">
    <source>
        <dbReference type="ARBA" id="ARBA00022801"/>
    </source>
</evidence>
<dbReference type="Pfam" id="PF04227">
    <property type="entry name" value="Indigoidine_A"/>
    <property type="match status" value="1"/>
</dbReference>
<evidence type="ECO:0000256" key="4">
    <source>
        <dbReference type="ARBA" id="ARBA00023239"/>
    </source>
</evidence>
<dbReference type="PANTHER" id="PTHR42909">
    <property type="entry name" value="ZGC:136858"/>
    <property type="match status" value="1"/>
</dbReference>
<keyword evidence="1 6" id="KW-0479">Metal-binding</keyword>